<dbReference type="Pfam" id="PF15648">
    <property type="entry name" value="Tox-REase-5"/>
    <property type="match status" value="1"/>
</dbReference>
<sequence length="233" mass="25474">MVAVPVRWGIGKLAERAAAAAAAAAAATAANDAVKDKPDVRSREADCSDVPDHSECNQCLLGNGRVGQPPTPRYITLSTRINYDYQLQIANMFAGPERFGYVRRGDSADQIVSIGVEVVKGFFGKGGEYTTLEWLYGGTSFDGFWRDRCTVVEAKANFEKFFDEYGRDATPFTFAVTESWLKSYRVQSALVAPAMPRGKLEWHFMDVVAFIAGIEAGIPTESARHTPYVLGAI</sequence>
<dbReference type="EMBL" id="LYVI01000001">
    <property type="protein sequence ID" value="OBU63648.1"/>
    <property type="molecule type" value="Genomic_DNA"/>
</dbReference>
<comment type="caution">
    <text evidence="2">The sequence shown here is derived from an EMBL/GenBank/DDBJ whole genome shotgun (WGS) entry which is preliminary data.</text>
</comment>
<organism evidence="2 3">
    <name type="scientific">Stenotrophomonas maltophilia</name>
    <name type="common">Pseudomonas maltophilia</name>
    <name type="synonym">Xanthomonas maltophilia</name>
    <dbReference type="NCBI Taxonomy" id="40324"/>
    <lineage>
        <taxon>Bacteria</taxon>
        <taxon>Pseudomonadati</taxon>
        <taxon>Pseudomonadota</taxon>
        <taxon>Gammaproteobacteria</taxon>
        <taxon>Lysobacterales</taxon>
        <taxon>Lysobacteraceae</taxon>
        <taxon>Stenotrophomonas</taxon>
        <taxon>Stenotrophomonas maltophilia group</taxon>
    </lineage>
</organism>
<dbReference type="AlphaFoldDB" id="A0AAP7GVH5"/>
<gene>
    <name evidence="2" type="ORF">A9K56_02835</name>
</gene>
<evidence type="ECO:0000313" key="3">
    <source>
        <dbReference type="Proteomes" id="UP000092125"/>
    </source>
</evidence>
<dbReference type="InterPro" id="IPR028904">
    <property type="entry name" value="Tox-REase-5_dom"/>
</dbReference>
<accession>A0AAP7GVH5</accession>
<dbReference type="RefSeq" id="WP_065181358.1">
    <property type="nucleotide sequence ID" value="NZ_JAMYCP010000004.1"/>
</dbReference>
<name>A0AAP7GVH5_STEMA</name>
<proteinExistence type="predicted"/>
<protein>
    <recommendedName>
        <fullName evidence="1">Tox-REase-5 domain-containing protein</fullName>
    </recommendedName>
</protein>
<evidence type="ECO:0000313" key="2">
    <source>
        <dbReference type="EMBL" id="OBU63648.1"/>
    </source>
</evidence>
<feature type="domain" description="Tox-REase-5" evidence="1">
    <location>
        <begin position="130"/>
        <end position="206"/>
    </location>
</feature>
<reference evidence="2 3" key="1">
    <citation type="submission" date="2016-05" db="EMBL/GenBank/DDBJ databases">
        <title>Draft Genome Sequences of Stenotrophomonas maltophilia Strains Sm32COP, Sm41DVV, Sm46PAILV, SmF3, SmF22, SmSOFb1 and SmCVFa1, Isolated from Different Manures, in France.</title>
        <authorList>
            <person name="Nazaret S."/>
            <person name="Bodilis J."/>
        </authorList>
    </citation>
    <scope>NUCLEOTIDE SEQUENCE [LARGE SCALE GENOMIC DNA]</scope>
    <source>
        <strain evidence="2 3">Sm41DVV</strain>
    </source>
</reference>
<dbReference type="Proteomes" id="UP000092125">
    <property type="component" value="Unassembled WGS sequence"/>
</dbReference>
<evidence type="ECO:0000259" key="1">
    <source>
        <dbReference type="Pfam" id="PF15648"/>
    </source>
</evidence>